<keyword evidence="1" id="KW-0547">Nucleotide-binding</keyword>
<gene>
    <name evidence="4" type="ORF">Cvel_28288</name>
</gene>
<dbReference type="SUPFAM" id="SSF56801">
    <property type="entry name" value="Acetyl-CoA synthetase-like"/>
    <property type="match status" value="1"/>
</dbReference>
<dbReference type="PANTHER" id="PTHR43272">
    <property type="entry name" value="LONG-CHAIN-FATTY-ACID--COA LIGASE"/>
    <property type="match status" value="1"/>
</dbReference>
<dbReference type="GO" id="GO:0004467">
    <property type="term" value="F:long-chain fatty acid-CoA ligase activity"/>
    <property type="evidence" value="ECO:0007669"/>
    <property type="project" value="TreeGrafter"/>
</dbReference>
<dbReference type="InterPro" id="IPR042099">
    <property type="entry name" value="ANL_N_sf"/>
</dbReference>
<dbReference type="GO" id="GO:0005783">
    <property type="term" value="C:endoplasmic reticulum"/>
    <property type="evidence" value="ECO:0007669"/>
    <property type="project" value="TreeGrafter"/>
</dbReference>
<organism evidence="4">
    <name type="scientific">Chromera velia CCMP2878</name>
    <dbReference type="NCBI Taxonomy" id="1169474"/>
    <lineage>
        <taxon>Eukaryota</taxon>
        <taxon>Sar</taxon>
        <taxon>Alveolata</taxon>
        <taxon>Colpodellida</taxon>
        <taxon>Chromeraceae</taxon>
        <taxon>Chromera</taxon>
    </lineage>
</organism>
<evidence type="ECO:0000256" key="1">
    <source>
        <dbReference type="ARBA" id="ARBA00022741"/>
    </source>
</evidence>
<dbReference type="PhylomeDB" id="A0A0G4HJJ5"/>
<reference evidence="4" key="1">
    <citation type="submission" date="2014-11" db="EMBL/GenBank/DDBJ databases">
        <authorList>
            <person name="Otto D Thomas"/>
            <person name="Naeem Raeece"/>
        </authorList>
    </citation>
    <scope>NUCLEOTIDE SEQUENCE</scope>
</reference>
<dbReference type="GO" id="GO:0005524">
    <property type="term" value="F:ATP binding"/>
    <property type="evidence" value="ECO:0007669"/>
    <property type="project" value="UniProtKB-KW"/>
</dbReference>
<dbReference type="PANTHER" id="PTHR43272:SF33">
    <property type="entry name" value="AMP-BINDING DOMAIN-CONTAINING PROTEIN-RELATED"/>
    <property type="match status" value="1"/>
</dbReference>
<sequence length="399" mass="43826">MLPHRCFASNIAALDIAAEAEEEGGGLVISQDDVHLSYLPLAHSFERLVVEYVICKGARIGFYGGEMQKLLEDAVLLQPTLFISVPRLYNRIFDKVSAKVKRQAWWKQMVFNTAVTYKTSKLRGSGFPQSFLDSAVFRETQLALGGRVKLMATGSAPLAPNVHEFLKVVLCCPILEGYGLTETCAATCVASRFDPQVGHVGGVLPHAEVKLVSVEEMGYTVMDTNERGELQPRGEIWFRGNAVCAGYFRDPEKTREVFDEHGWFRTGDIGVLCPNGALRVVDRKKNIFKLSHGEFVSPEKIENLSIQAPLVAQAFVHGYSDKSHVVMVAVPDGDEAKKWSLQNGKGGSSMACLCEDPAFVAAVLEQMQTAWKAGELKGFEKPRAIFLSSDPFSTANDSS</sequence>
<evidence type="ECO:0000256" key="2">
    <source>
        <dbReference type="ARBA" id="ARBA00022840"/>
    </source>
</evidence>
<dbReference type="Gene3D" id="3.40.50.12780">
    <property type="entry name" value="N-terminal domain of ligase-like"/>
    <property type="match status" value="1"/>
</dbReference>
<dbReference type="InterPro" id="IPR000873">
    <property type="entry name" value="AMP-dep_synth/lig_dom"/>
</dbReference>
<dbReference type="GO" id="GO:0016020">
    <property type="term" value="C:membrane"/>
    <property type="evidence" value="ECO:0007669"/>
    <property type="project" value="TreeGrafter"/>
</dbReference>
<evidence type="ECO:0000259" key="3">
    <source>
        <dbReference type="Pfam" id="PF00501"/>
    </source>
</evidence>
<dbReference type="AlphaFoldDB" id="A0A0G4HJJ5"/>
<name>A0A0G4HJJ5_9ALVE</name>
<dbReference type="EMBL" id="CDMZ01002904">
    <property type="protein sequence ID" value="CEM44339.1"/>
    <property type="molecule type" value="Genomic_DNA"/>
</dbReference>
<accession>A0A0G4HJJ5</accession>
<keyword evidence="2" id="KW-0067">ATP-binding</keyword>
<feature type="domain" description="AMP-dependent synthetase/ligase" evidence="3">
    <location>
        <begin position="1"/>
        <end position="248"/>
    </location>
</feature>
<protein>
    <recommendedName>
        <fullName evidence="3">AMP-dependent synthetase/ligase domain-containing protein</fullName>
    </recommendedName>
</protein>
<dbReference type="Pfam" id="PF00501">
    <property type="entry name" value="AMP-binding"/>
    <property type="match status" value="1"/>
</dbReference>
<proteinExistence type="predicted"/>
<evidence type="ECO:0000313" key="4">
    <source>
        <dbReference type="EMBL" id="CEM44339.1"/>
    </source>
</evidence>
<dbReference type="VEuPathDB" id="CryptoDB:Cvel_28288"/>